<dbReference type="GO" id="GO:0019867">
    <property type="term" value="C:outer membrane"/>
    <property type="evidence" value="ECO:0007669"/>
    <property type="project" value="InterPro"/>
</dbReference>
<keyword evidence="1" id="KW-0732">Signal</keyword>
<dbReference type="InterPro" id="IPR003991">
    <property type="entry name" value="Pertactin_virulence_factor"/>
</dbReference>
<dbReference type="InterPro" id="IPR005546">
    <property type="entry name" value="Autotransporte_beta"/>
</dbReference>
<dbReference type="Pfam" id="PF03797">
    <property type="entry name" value="Autotransporter"/>
    <property type="match status" value="1"/>
</dbReference>
<evidence type="ECO:0000256" key="1">
    <source>
        <dbReference type="SAM" id="SignalP"/>
    </source>
</evidence>
<dbReference type="InterPro" id="IPR036709">
    <property type="entry name" value="Autotransporte_beta_dom_sf"/>
</dbReference>
<evidence type="ECO:0000313" key="3">
    <source>
        <dbReference type="EMBL" id="MTH46209.1"/>
    </source>
</evidence>
<sequence>MHSWKKKLVVSQLALACTLAITSQANASTDVSGTTYETFYHLHDTSDHGVKYRGYVGWNNFGTDSVYNGNIYPVINKSTVNGVISTYYLDNGLSTNSNPNSLTIKNSTIHGMITSKCLTTDCVDRDADYIYNRLALTVDNTTIDDNYEHYVYNGTYNDAPDSHAVDTYNLGTAITLDQEVDLVIKNNSHVAGISLTQGYQWLDTDDNTVSTGVDSKEIFNNTINVSNSTVTSGSWSDEGTSGWFGNTSNASDYNGVDIYDADDHAISAIANPNADNAMQTVVNLSNSTLMGDVFFSSNFDHNFFPQGADSYRDSDSLPDTNGWDGTDRMDVTLDNGSKWVGAAISVHQVDSDGDGVYDSFKPGTDATATLYDIEANSLWHGSVFGIDNSDTVYDESGHVVGNKVYQSGLFNVTLKNGSQWDTTKTSLIDSLKITSGSRVNVADSWLISDTVELTDGSALNIKEDGHVATDALTINNSTVTLSEDVSAGWGTDSAALYANTINITNNGLLNVKSDAAYALQADVLNLTSYTDANGHVNAGVFDINSNRFVLSADLVNDRTNDTTKSNYGYGLIAMNSDGHLTINGNGDANDAVLEEVDNAGDNVAAAVGNYKVRVDNATGEGSVADYKGKELIYVNDQHSTATFFAANKADLGAYTYQARQEGNTVVLQQMGLTDYANMALSIPSANTNIWNLEQDTLGNRLTNARHGLADNGGVWVSYFGGSFDGDNGTIRYDQDVHGIMVGVDTKVDGNYAKWIVGAAAGFAKGDMSHHSGQVDQDSQSAYIYSSARFANDIFVDGSLSYSHFNSDLTANMSNGQYVSGDTSSDAWGFGLKLGYDWKLGEAGYVTPYGSVSGLFQSGDDYRLSNNMKVDGQSYDSIRYELGVDAGYTFTYSDDQALTPYFKLAYVYDDASNDGDVNRDSIDNGVKGSAVRVGLGTQFSFTKNFSAYTDVNYLGGGDVDQDWSANLGVKYTW</sequence>
<gene>
    <name evidence="3" type="primary">ehaB</name>
    <name evidence="3" type="ORF">GJV78_08095</name>
</gene>
<keyword evidence="4" id="KW-1185">Reference proteome</keyword>
<comment type="caution">
    <text evidence="3">The sequence shown here is derived from an EMBL/GenBank/DDBJ whole genome shotgun (WGS) entry which is preliminary data.</text>
</comment>
<dbReference type="InterPro" id="IPR011050">
    <property type="entry name" value="Pectin_lyase_fold/virulence"/>
</dbReference>
<dbReference type="EMBL" id="WMJZ01000008">
    <property type="protein sequence ID" value="MTH46209.1"/>
    <property type="molecule type" value="Genomic_DNA"/>
</dbReference>
<name>A0A6L6IHZ3_9ENTR</name>
<evidence type="ECO:0000313" key="4">
    <source>
        <dbReference type="Proteomes" id="UP000477739"/>
    </source>
</evidence>
<dbReference type="NCBIfam" id="TIGR01414">
    <property type="entry name" value="autotrans_barl"/>
    <property type="match status" value="1"/>
</dbReference>
<dbReference type="RefSeq" id="WP_155107841.1">
    <property type="nucleotide sequence ID" value="NZ_WMJZ01000008.1"/>
</dbReference>
<dbReference type="SMART" id="SM00869">
    <property type="entry name" value="Autotransporter"/>
    <property type="match status" value="1"/>
</dbReference>
<protein>
    <submittedName>
        <fullName evidence="3">Autotransporter adhesin EhaB</fullName>
    </submittedName>
</protein>
<dbReference type="SUPFAM" id="SSF103515">
    <property type="entry name" value="Autotransporter"/>
    <property type="match status" value="1"/>
</dbReference>
<dbReference type="PANTHER" id="PTHR35037">
    <property type="entry name" value="C-TERMINAL REGION OF AIDA-LIKE PROTEIN"/>
    <property type="match status" value="1"/>
</dbReference>
<dbReference type="PRINTS" id="PR01484">
    <property type="entry name" value="PRTACTNFAMLY"/>
</dbReference>
<feature type="domain" description="Autotransporter" evidence="2">
    <location>
        <begin position="707"/>
        <end position="972"/>
    </location>
</feature>
<feature type="chain" id="PRO_5027002498" evidence="1">
    <location>
        <begin position="28"/>
        <end position="972"/>
    </location>
</feature>
<dbReference type="InterPro" id="IPR006315">
    <property type="entry name" value="OM_autotransptr_brl_dom"/>
</dbReference>
<dbReference type="PROSITE" id="PS51208">
    <property type="entry name" value="AUTOTRANSPORTER"/>
    <property type="match status" value="1"/>
</dbReference>
<accession>A0A6L6IHZ3</accession>
<dbReference type="AlphaFoldDB" id="A0A6L6IHZ3"/>
<proteinExistence type="predicted"/>
<dbReference type="Proteomes" id="UP000477739">
    <property type="component" value="Unassembled WGS sequence"/>
</dbReference>
<feature type="signal peptide" evidence="1">
    <location>
        <begin position="1"/>
        <end position="27"/>
    </location>
</feature>
<dbReference type="PANTHER" id="PTHR35037:SF2">
    <property type="match status" value="1"/>
</dbReference>
<evidence type="ECO:0000259" key="2">
    <source>
        <dbReference type="PROSITE" id="PS51208"/>
    </source>
</evidence>
<reference evidence="3 4" key="1">
    <citation type="submission" date="2019-11" db="EMBL/GenBank/DDBJ databases">
        <title>Escherichia alba sp. nov. isolated from the gut of plastic-eating superworms Zophobas atratus.</title>
        <authorList>
            <person name="Yang Y."/>
        </authorList>
    </citation>
    <scope>NUCLEOTIDE SEQUENCE [LARGE SCALE GENOMIC DNA]</scope>
    <source>
        <strain evidence="4">BIT-B35</strain>
    </source>
</reference>
<dbReference type="InterPro" id="IPR051551">
    <property type="entry name" value="Autotransporter_adhesion"/>
</dbReference>
<dbReference type="OrthoDB" id="6056869at2"/>
<dbReference type="Gene3D" id="2.40.128.130">
    <property type="entry name" value="Autotransporter beta-domain"/>
    <property type="match status" value="1"/>
</dbReference>
<organism evidence="3 4">
    <name type="scientific">Intestinirhabdus alba</name>
    <dbReference type="NCBI Taxonomy" id="2899544"/>
    <lineage>
        <taxon>Bacteria</taxon>
        <taxon>Pseudomonadati</taxon>
        <taxon>Pseudomonadota</taxon>
        <taxon>Gammaproteobacteria</taxon>
        <taxon>Enterobacterales</taxon>
        <taxon>Enterobacteriaceae</taxon>
        <taxon>Intestinirhabdus</taxon>
    </lineage>
</organism>
<dbReference type="SUPFAM" id="SSF51126">
    <property type="entry name" value="Pectin lyase-like"/>
    <property type="match status" value="1"/>
</dbReference>